<dbReference type="AlphaFoldDB" id="A0A517ZS78"/>
<evidence type="ECO:0000256" key="3">
    <source>
        <dbReference type="ARBA" id="ARBA00022692"/>
    </source>
</evidence>
<keyword evidence="9" id="KW-1185">Reference proteome</keyword>
<dbReference type="RefSeq" id="WP_145377695.1">
    <property type="nucleotide sequence ID" value="NZ_CP036276.1"/>
</dbReference>
<dbReference type="InterPro" id="IPR050545">
    <property type="entry name" value="Mycobact_MmpL"/>
</dbReference>
<evidence type="ECO:0000256" key="1">
    <source>
        <dbReference type="ARBA" id="ARBA00004651"/>
    </source>
</evidence>
<dbReference type="Pfam" id="PF03176">
    <property type="entry name" value="MMPL"/>
    <property type="match status" value="2"/>
</dbReference>
<comment type="subcellular location">
    <subcellularLocation>
        <location evidence="1">Cell membrane</location>
        <topology evidence="1">Multi-pass membrane protein</topology>
    </subcellularLocation>
</comment>
<evidence type="ECO:0000313" key="9">
    <source>
        <dbReference type="Proteomes" id="UP000319383"/>
    </source>
</evidence>
<evidence type="ECO:0000256" key="4">
    <source>
        <dbReference type="ARBA" id="ARBA00022989"/>
    </source>
</evidence>
<evidence type="ECO:0000259" key="7">
    <source>
        <dbReference type="Pfam" id="PF03176"/>
    </source>
</evidence>
<dbReference type="PANTHER" id="PTHR33406:SF12">
    <property type="entry name" value="BLR2997 PROTEIN"/>
    <property type="match status" value="1"/>
</dbReference>
<keyword evidence="2" id="KW-1003">Cell membrane</keyword>
<feature type="transmembrane region" description="Helical" evidence="6">
    <location>
        <begin position="320"/>
        <end position="339"/>
    </location>
</feature>
<proteinExistence type="predicted"/>
<reference evidence="8 9" key="1">
    <citation type="submission" date="2019-02" db="EMBL/GenBank/DDBJ databases">
        <title>Deep-cultivation of Planctomycetes and their phenomic and genomic characterization uncovers novel biology.</title>
        <authorList>
            <person name="Wiegand S."/>
            <person name="Jogler M."/>
            <person name="Boedeker C."/>
            <person name="Pinto D."/>
            <person name="Vollmers J."/>
            <person name="Rivas-Marin E."/>
            <person name="Kohn T."/>
            <person name="Peeters S.H."/>
            <person name="Heuer A."/>
            <person name="Rast P."/>
            <person name="Oberbeckmann S."/>
            <person name="Bunk B."/>
            <person name="Jeske O."/>
            <person name="Meyerdierks A."/>
            <person name="Storesund J.E."/>
            <person name="Kallscheuer N."/>
            <person name="Luecker S."/>
            <person name="Lage O.M."/>
            <person name="Pohl T."/>
            <person name="Merkel B.J."/>
            <person name="Hornburger P."/>
            <person name="Mueller R.-W."/>
            <person name="Bruemmer F."/>
            <person name="Labrenz M."/>
            <person name="Spormann A.M."/>
            <person name="Op den Camp H."/>
            <person name="Overmann J."/>
            <person name="Amann R."/>
            <person name="Jetten M.S.M."/>
            <person name="Mascher T."/>
            <person name="Medema M.H."/>
            <person name="Devos D.P."/>
            <person name="Kaster A.-K."/>
            <person name="Ovreas L."/>
            <person name="Rohde M."/>
            <person name="Galperin M.Y."/>
            <person name="Jogler C."/>
        </authorList>
    </citation>
    <scope>NUCLEOTIDE SEQUENCE [LARGE SCALE GENOMIC DNA]</scope>
    <source>
        <strain evidence="8 9">Mal52</strain>
    </source>
</reference>
<feature type="transmembrane region" description="Helical" evidence="6">
    <location>
        <begin position="828"/>
        <end position="851"/>
    </location>
</feature>
<dbReference type="Gene3D" id="1.20.1640.10">
    <property type="entry name" value="Multidrug efflux transporter AcrB transmembrane domain"/>
    <property type="match status" value="2"/>
</dbReference>
<feature type="transmembrane region" description="Helical" evidence="6">
    <location>
        <begin position="857"/>
        <end position="880"/>
    </location>
</feature>
<feature type="domain" description="Membrane transport protein MMPL" evidence="7">
    <location>
        <begin position="692"/>
        <end position="887"/>
    </location>
</feature>
<dbReference type="SUPFAM" id="SSF82866">
    <property type="entry name" value="Multidrug efflux transporter AcrB transmembrane domain"/>
    <property type="match status" value="2"/>
</dbReference>
<feature type="transmembrane region" description="Helical" evidence="6">
    <location>
        <begin position="30"/>
        <end position="48"/>
    </location>
</feature>
<dbReference type="PANTHER" id="PTHR33406">
    <property type="entry name" value="MEMBRANE PROTEIN MJ1562-RELATED"/>
    <property type="match status" value="1"/>
</dbReference>
<dbReference type="Proteomes" id="UP000319383">
    <property type="component" value="Chromosome"/>
</dbReference>
<dbReference type="EMBL" id="CP036276">
    <property type="protein sequence ID" value="QDU45304.1"/>
    <property type="molecule type" value="Genomic_DNA"/>
</dbReference>
<feature type="transmembrane region" description="Helical" evidence="6">
    <location>
        <begin position="408"/>
        <end position="427"/>
    </location>
</feature>
<organism evidence="8 9">
    <name type="scientific">Symmachiella dynata</name>
    <dbReference type="NCBI Taxonomy" id="2527995"/>
    <lineage>
        <taxon>Bacteria</taxon>
        <taxon>Pseudomonadati</taxon>
        <taxon>Planctomycetota</taxon>
        <taxon>Planctomycetia</taxon>
        <taxon>Planctomycetales</taxon>
        <taxon>Planctomycetaceae</taxon>
        <taxon>Symmachiella</taxon>
    </lineage>
</organism>
<dbReference type="KEGG" id="sdyn:Mal52_37970"/>
<feature type="domain" description="Membrane transport protein MMPL" evidence="7">
    <location>
        <begin position="111"/>
        <end position="365"/>
    </location>
</feature>
<feature type="transmembrane region" description="Helical" evidence="6">
    <location>
        <begin position="246"/>
        <end position="266"/>
    </location>
</feature>
<sequence>MTPLGNPPLAPANCSADSITAIETRFRRRWLMASILMLCMVPFIGIAAQQTMHSMLTLPSRWLPDSLPERQALERFIDEFESGNSVLLSWPGCSVDDPRLAEVAAAITALRGDESHAEEAAYFDETVSGYTALQELMEPPLSLSRDEALSRLRGSLVGKDSDFSCLVVVLTEKGLYERDESISVILREAERVTGIDEAQFLLAGPAVEGAFLDAEATFDANRLSIPSTIVSALLCWWCLRSWRYTTIVLCTALFGQGLVLASMHWSGVRMNALLIVLPTLVLVLTVSAGVHLVNYYYDAVRRFGVPGAADRAFQAGRRPCILAVVTTAMGLLSLCVSDIEPIVQFGLFAAGGVSVTIALLLYVLPGALVKWPAIITPAMTVAEDGAPLPRPRRFDRILDVYATGIQRYALPLCVLFLIGTLVAGYGLQNIRSSIAFDSLFPAESRISRNYEVLERDLGPLVPVEVILNFDDRNDLLFSDRIDVVRRVEQAIRRVPHIAGTLSGATFTPILTQNAPDEQQAMAVAARLQLPIPRDLPEASLIPHALSTTESHRAALAFTRPATAVTMVSLHHSTFREGAKFADALVVEALSRPPRTSLAALQAFAQGRLQSSASEPVTYAVDEFPASFPTYQVPPVELLKSRALAVAEVEIRQQLIQRNYFYETDGRQSWRISARLPAMQELDYHQSLTDLRQVVDPVLEEVETGQRPTISAEYTGVMPVVSKSQRILLHDLYSSFLTAFGLVALAMIFVLGKIRAGLIAMLPNVFPAAVVFGAMGWWDLPVGIGTMMTASVALGIAVDDTLHFLTWFRIETTRGHDRAEAVRLCFGHCARAMIQTTVICGMGMVVFALSGFVPTGRFAWLMLTLLTATLVGDLVFLPALLNSPAGKWFQSRTFQKA</sequence>
<name>A0A517ZS78_9PLAN</name>
<keyword evidence="4 6" id="KW-1133">Transmembrane helix</keyword>
<evidence type="ECO:0000313" key="8">
    <source>
        <dbReference type="EMBL" id="QDU45304.1"/>
    </source>
</evidence>
<protein>
    <submittedName>
        <fullName evidence="8">MMPL family protein</fullName>
    </submittedName>
</protein>
<evidence type="ECO:0000256" key="5">
    <source>
        <dbReference type="ARBA" id="ARBA00023136"/>
    </source>
</evidence>
<keyword evidence="3 6" id="KW-0812">Transmembrane</keyword>
<feature type="transmembrane region" description="Helical" evidence="6">
    <location>
        <begin position="731"/>
        <end position="750"/>
    </location>
</feature>
<feature type="transmembrane region" description="Helical" evidence="6">
    <location>
        <begin position="272"/>
        <end position="293"/>
    </location>
</feature>
<evidence type="ECO:0000256" key="2">
    <source>
        <dbReference type="ARBA" id="ARBA00022475"/>
    </source>
</evidence>
<gene>
    <name evidence="8" type="ORF">Mal52_37970</name>
</gene>
<accession>A0A517ZS78</accession>
<feature type="transmembrane region" description="Helical" evidence="6">
    <location>
        <begin position="757"/>
        <end position="777"/>
    </location>
</feature>
<dbReference type="GO" id="GO:0005886">
    <property type="term" value="C:plasma membrane"/>
    <property type="evidence" value="ECO:0007669"/>
    <property type="project" value="UniProtKB-SubCell"/>
</dbReference>
<dbReference type="InterPro" id="IPR004869">
    <property type="entry name" value="MMPL_dom"/>
</dbReference>
<feature type="transmembrane region" description="Helical" evidence="6">
    <location>
        <begin position="345"/>
        <end position="364"/>
    </location>
</feature>
<keyword evidence="5 6" id="KW-0472">Membrane</keyword>
<evidence type="ECO:0000256" key="6">
    <source>
        <dbReference type="SAM" id="Phobius"/>
    </source>
</evidence>